<sequence>MDIRVNRNKRRRRGGLYKSQKVEYKPLERLKNYDLAKIVQKYQKPSSEIATNWTTMFSSTRNDNSQQNLKISNLLRFSNTNSNFQLNKSPKRDTLRRKQSTGKKWDNFLFTKKNYQEINSSDLKTAQKPKIYDKKIRRPYSLDNSVMEQPKSNKKANKNSRSLPRFKFDSTKPFLGKFYYEKRKSELTNRLGLTISKTKSAQNSQILDSKSSKDVSLVDICKRMEFKFNKYKKDREKYFQTPEEKERITLSNVQKYFPKNLIQQIKEEMNNRMLKKKIEDIGQENNPTKLCNLVKNYDKEPIYLSLNNIERYLPQHEKIDRKMEFENEQLTPTSQNEPKRRWLKVSDGFVDSFPIQ</sequence>
<evidence type="ECO:0000313" key="3">
    <source>
        <dbReference type="Proteomes" id="UP001295684"/>
    </source>
</evidence>
<dbReference type="EMBL" id="CAMPGE010007227">
    <property type="protein sequence ID" value="CAI2366151.1"/>
    <property type="molecule type" value="Genomic_DNA"/>
</dbReference>
<proteinExistence type="predicted"/>
<evidence type="ECO:0000256" key="1">
    <source>
        <dbReference type="SAM" id="MobiDB-lite"/>
    </source>
</evidence>
<dbReference type="Proteomes" id="UP001295684">
    <property type="component" value="Unassembled WGS sequence"/>
</dbReference>
<organism evidence="2 3">
    <name type="scientific">Euplotes crassus</name>
    <dbReference type="NCBI Taxonomy" id="5936"/>
    <lineage>
        <taxon>Eukaryota</taxon>
        <taxon>Sar</taxon>
        <taxon>Alveolata</taxon>
        <taxon>Ciliophora</taxon>
        <taxon>Intramacronucleata</taxon>
        <taxon>Spirotrichea</taxon>
        <taxon>Hypotrichia</taxon>
        <taxon>Euplotida</taxon>
        <taxon>Euplotidae</taxon>
        <taxon>Moneuplotes</taxon>
    </lineage>
</organism>
<comment type="caution">
    <text evidence="2">The sequence shown here is derived from an EMBL/GenBank/DDBJ whole genome shotgun (WGS) entry which is preliminary data.</text>
</comment>
<evidence type="ECO:0000313" key="2">
    <source>
        <dbReference type="EMBL" id="CAI2366151.1"/>
    </source>
</evidence>
<name>A0AAD1UDT1_EUPCR</name>
<feature type="region of interest" description="Disordered" evidence="1">
    <location>
        <begin position="142"/>
        <end position="163"/>
    </location>
</feature>
<accession>A0AAD1UDT1</accession>
<dbReference type="AlphaFoldDB" id="A0AAD1UDT1"/>
<reference evidence="2" key="1">
    <citation type="submission" date="2023-07" db="EMBL/GenBank/DDBJ databases">
        <authorList>
            <consortium name="AG Swart"/>
            <person name="Singh M."/>
            <person name="Singh A."/>
            <person name="Seah K."/>
            <person name="Emmerich C."/>
        </authorList>
    </citation>
    <scope>NUCLEOTIDE SEQUENCE</scope>
    <source>
        <strain evidence="2">DP1</strain>
    </source>
</reference>
<protein>
    <submittedName>
        <fullName evidence="2">Uncharacterized protein</fullName>
    </submittedName>
</protein>
<keyword evidence="3" id="KW-1185">Reference proteome</keyword>
<gene>
    <name evidence="2" type="ORF">ECRASSUSDP1_LOCUS7422</name>
</gene>